<sequence>MAILTDRSARALKPQDRMYRTTDGGGLVLETWPHGTKYWRFRYRFAGKEKSLGMGAFPEVSIREARDGLVGARALLRQGIDPSKQRKDARREALSAHDRVFEIVSADWLAENKGRWAPETYRKAKYVLETYLQPPLKNCDVATLATPEARRVIAAVSAKAPALAQKARGHLGAIMEFAVHKGLREEGRALSLRGSVQKKETGHIPAAVDPDDIRVVVSAVFAYESPITRAALILAMLTAQRPGTIAGGRWSEFDLDAAEWHIPGERMKMRAPHVVPLPRQAIEQLKFMRQFTADREYVFPPLARQRTPHLHRDALSSALRRMGLQGQHAAHGFRAMFRTAGRERLRIDADVLEAQLAHVKKGDVRKAYDRTQFLDERRVAMQAWADWVIGVMA</sequence>
<protein>
    <recommendedName>
        <fullName evidence="10">Integrase</fullName>
    </recommendedName>
</protein>
<dbReference type="InterPro" id="IPR010998">
    <property type="entry name" value="Integrase_recombinase_N"/>
</dbReference>
<dbReference type="InterPro" id="IPR038488">
    <property type="entry name" value="Integrase_DNA-bd_sf"/>
</dbReference>
<evidence type="ECO:0000256" key="2">
    <source>
        <dbReference type="ARBA" id="ARBA00022908"/>
    </source>
</evidence>
<gene>
    <name evidence="8" type="ORF">Lysil_1215</name>
</gene>
<dbReference type="GO" id="GO:0003677">
    <property type="term" value="F:DNA binding"/>
    <property type="evidence" value="ECO:0007669"/>
    <property type="project" value="UniProtKB-UniRule"/>
</dbReference>
<dbReference type="AlphaFoldDB" id="A0A2K1Q3F9"/>
<evidence type="ECO:0000259" key="7">
    <source>
        <dbReference type="PROSITE" id="PS51900"/>
    </source>
</evidence>
<evidence type="ECO:0000256" key="3">
    <source>
        <dbReference type="ARBA" id="ARBA00023125"/>
    </source>
</evidence>
<dbReference type="Gene3D" id="1.10.150.130">
    <property type="match status" value="1"/>
</dbReference>
<dbReference type="InterPro" id="IPR013762">
    <property type="entry name" value="Integrase-like_cat_sf"/>
</dbReference>
<accession>A0A2K1Q3F9</accession>
<evidence type="ECO:0000259" key="6">
    <source>
        <dbReference type="PROSITE" id="PS51898"/>
    </source>
</evidence>
<evidence type="ECO:0000256" key="5">
    <source>
        <dbReference type="PROSITE-ProRule" id="PRU01248"/>
    </source>
</evidence>
<feature type="domain" description="Tyr recombinase" evidence="6">
    <location>
        <begin position="203"/>
        <end position="381"/>
    </location>
</feature>
<dbReference type="Proteomes" id="UP000236220">
    <property type="component" value="Unassembled WGS sequence"/>
</dbReference>
<dbReference type="Gene3D" id="1.10.443.10">
    <property type="entry name" value="Intergrase catalytic core"/>
    <property type="match status" value="1"/>
</dbReference>
<dbReference type="PROSITE" id="PS51900">
    <property type="entry name" value="CB"/>
    <property type="match status" value="1"/>
</dbReference>
<dbReference type="InterPro" id="IPR025166">
    <property type="entry name" value="Integrase_DNA_bind_dom"/>
</dbReference>
<dbReference type="SUPFAM" id="SSF56349">
    <property type="entry name" value="DNA breaking-rejoining enzymes"/>
    <property type="match status" value="1"/>
</dbReference>
<dbReference type="PANTHER" id="PTHR30629:SF2">
    <property type="entry name" value="PROPHAGE INTEGRASE INTS-RELATED"/>
    <property type="match status" value="1"/>
</dbReference>
<dbReference type="GO" id="GO:0006310">
    <property type="term" value="P:DNA recombination"/>
    <property type="evidence" value="ECO:0007669"/>
    <property type="project" value="UniProtKB-KW"/>
</dbReference>
<dbReference type="RefSeq" id="WP_103074620.1">
    <property type="nucleotide sequence ID" value="NZ_NPZB01000001.1"/>
</dbReference>
<name>A0A2K1Q3F9_9GAMM</name>
<dbReference type="PROSITE" id="PS51898">
    <property type="entry name" value="TYR_RECOMBINASE"/>
    <property type="match status" value="1"/>
</dbReference>
<dbReference type="InterPro" id="IPR011010">
    <property type="entry name" value="DNA_brk_join_enz"/>
</dbReference>
<dbReference type="Pfam" id="PF13356">
    <property type="entry name" value="Arm-DNA-bind_3"/>
    <property type="match status" value="1"/>
</dbReference>
<dbReference type="OrthoDB" id="9795573at2"/>
<keyword evidence="3 5" id="KW-0238">DNA-binding</keyword>
<comment type="similarity">
    <text evidence="1">Belongs to the 'phage' integrase family.</text>
</comment>
<dbReference type="GO" id="GO:0015074">
    <property type="term" value="P:DNA integration"/>
    <property type="evidence" value="ECO:0007669"/>
    <property type="project" value="UniProtKB-KW"/>
</dbReference>
<evidence type="ECO:0000256" key="4">
    <source>
        <dbReference type="ARBA" id="ARBA00023172"/>
    </source>
</evidence>
<dbReference type="Pfam" id="PF22022">
    <property type="entry name" value="Phage_int_M"/>
    <property type="match status" value="1"/>
</dbReference>
<dbReference type="InterPro" id="IPR053876">
    <property type="entry name" value="Phage_int_M"/>
</dbReference>
<keyword evidence="4" id="KW-0233">DNA recombination</keyword>
<proteinExistence type="inferred from homology"/>
<evidence type="ECO:0000256" key="1">
    <source>
        <dbReference type="ARBA" id="ARBA00008857"/>
    </source>
</evidence>
<reference evidence="8 9" key="1">
    <citation type="submission" date="2017-08" db="EMBL/GenBank/DDBJ databases">
        <title>Lysobacter sylvestris genome.</title>
        <authorList>
            <person name="Zhang D.-C."/>
            <person name="Albuquerque L."/>
            <person name="Franca L."/>
            <person name="Froufe H.J.C."/>
            <person name="Barroso C."/>
            <person name="Egas C."/>
            <person name="Da Costa M."/>
            <person name="Margesin R."/>
        </authorList>
    </citation>
    <scope>NUCLEOTIDE SEQUENCE [LARGE SCALE GENOMIC DNA]</scope>
    <source>
        <strain evidence="8 9">AM20-91</strain>
    </source>
</reference>
<dbReference type="Gene3D" id="3.30.160.390">
    <property type="entry name" value="Integrase, DNA-binding domain"/>
    <property type="match status" value="1"/>
</dbReference>
<keyword evidence="2" id="KW-0229">DNA integration</keyword>
<evidence type="ECO:0000313" key="8">
    <source>
        <dbReference type="EMBL" id="PNS09586.1"/>
    </source>
</evidence>
<evidence type="ECO:0000313" key="9">
    <source>
        <dbReference type="Proteomes" id="UP000236220"/>
    </source>
</evidence>
<organism evidence="8 9">
    <name type="scientific">Solilutibacter silvestris</name>
    <dbReference type="NCBI Taxonomy" id="1645665"/>
    <lineage>
        <taxon>Bacteria</taxon>
        <taxon>Pseudomonadati</taxon>
        <taxon>Pseudomonadota</taxon>
        <taxon>Gammaproteobacteria</taxon>
        <taxon>Lysobacterales</taxon>
        <taxon>Lysobacteraceae</taxon>
        <taxon>Solilutibacter</taxon>
    </lineage>
</organism>
<dbReference type="InterPro" id="IPR044068">
    <property type="entry name" value="CB"/>
</dbReference>
<dbReference type="InterPro" id="IPR002104">
    <property type="entry name" value="Integrase_catalytic"/>
</dbReference>
<dbReference type="InterPro" id="IPR050808">
    <property type="entry name" value="Phage_Integrase"/>
</dbReference>
<keyword evidence="9" id="KW-1185">Reference proteome</keyword>
<dbReference type="CDD" id="cd00801">
    <property type="entry name" value="INT_P4_C"/>
    <property type="match status" value="1"/>
</dbReference>
<feature type="domain" description="Core-binding (CB)" evidence="7">
    <location>
        <begin position="99"/>
        <end position="179"/>
    </location>
</feature>
<dbReference type="Pfam" id="PF00589">
    <property type="entry name" value="Phage_integrase"/>
    <property type="match status" value="1"/>
</dbReference>
<evidence type="ECO:0008006" key="10">
    <source>
        <dbReference type="Google" id="ProtNLM"/>
    </source>
</evidence>
<dbReference type="PANTHER" id="PTHR30629">
    <property type="entry name" value="PROPHAGE INTEGRASE"/>
    <property type="match status" value="1"/>
</dbReference>
<dbReference type="EMBL" id="NPZB01000001">
    <property type="protein sequence ID" value="PNS09586.1"/>
    <property type="molecule type" value="Genomic_DNA"/>
</dbReference>
<comment type="caution">
    <text evidence="8">The sequence shown here is derived from an EMBL/GenBank/DDBJ whole genome shotgun (WGS) entry which is preliminary data.</text>
</comment>